<keyword evidence="1" id="KW-1133">Transmembrane helix</keyword>
<accession>A0A1R1QAZ4</accession>
<feature type="transmembrane region" description="Helical" evidence="1">
    <location>
        <begin position="12"/>
        <end position="32"/>
    </location>
</feature>
<organism evidence="2 3">
    <name type="scientific">Bacillus swezeyi</name>
    <dbReference type="NCBI Taxonomy" id="1925020"/>
    <lineage>
        <taxon>Bacteria</taxon>
        <taxon>Bacillati</taxon>
        <taxon>Bacillota</taxon>
        <taxon>Bacilli</taxon>
        <taxon>Bacillales</taxon>
        <taxon>Bacillaceae</taxon>
        <taxon>Bacillus</taxon>
    </lineage>
</organism>
<sequence length="89" mass="9947">MLKAADGFKTLLPSLGVVIGYGTVFYALSLHCRSFNTLMLVRSSSLLNRSNRKRTVKQTFLFLSSSTDKNIFSGSFGKKSNFCLFYFAV</sequence>
<accession>A0A1R1REZ3</accession>
<reference evidence="2 3" key="1">
    <citation type="submission" date="2017-01" db="EMBL/GenBank/DDBJ databases">
        <title>Bacillus phylogenomics.</title>
        <authorList>
            <person name="Dunlap C."/>
        </authorList>
    </citation>
    <scope>NUCLEOTIDE SEQUENCE [LARGE SCALE GENOMIC DNA]</scope>
    <source>
        <strain evidence="2 3">NRRL B-41282</strain>
    </source>
</reference>
<name>A0A1R1REZ3_9BACI</name>
<gene>
    <name evidence="2" type="ORF">BW143_18735</name>
</gene>
<evidence type="ECO:0000313" key="3">
    <source>
        <dbReference type="Proteomes" id="UP000187367"/>
    </source>
</evidence>
<evidence type="ECO:0000256" key="1">
    <source>
        <dbReference type="SAM" id="Phobius"/>
    </source>
</evidence>
<dbReference type="Proteomes" id="UP000187367">
    <property type="component" value="Unassembled WGS sequence"/>
</dbReference>
<dbReference type="EMBL" id="MTJL01000042">
    <property type="protein sequence ID" value="OMI00173.1"/>
    <property type="molecule type" value="Genomic_DNA"/>
</dbReference>
<dbReference type="AlphaFoldDB" id="A0A1R1REZ3"/>
<comment type="caution">
    <text evidence="2">The sequence shown here is derived from an EMBL/GenBank/DDBJ whole genome shotgun (WGS) entry which is preliminary data.</text>
</comment>
<keyword evidence="3" id="KW-1185">Reference proteome</keyword>
<keyword evidence="1" id="KW-0812">Transmembrane</keyword>
<proteinExistence type="predicted"/>
<evidence type="ECO:0000313" key="2">
    <source>
        <dbReference type="EMBL" id="OMI00173.1"/>
    </source>
</evidence>
<keyword evidence="1" id="KW-0472">Membrane</keyword>
<protein>
    <submittedName>
        <fullName evidence="2">Uncharacterized protein</fullName>
    </submittedName>
</protein>